<name>A0A160SZP4_9CHLR</name>
<dbReference type="AlphaFoldDB" id="A0A160SZP4"/>
<dbReference type="InterPro" id="IPR024775">
    <property type="entry name" value="DinB-like"/>
</dbReference>
<dbReference type="Pfam" id="PF12867">
    <property type="entry name" value="DinB_2"/>
    <property type="match status" value="1"/>
</dbReference>
<organism evidence="2 3">
    <name type="scientific">Candidatus Promineifilum breve</name>
    <dbReference type="NCBI Taxonomy" id="1806508"/>
    <lineage>
        <taxon>Bacteria</taxon>
        <taxon>Bacillati</taxon>
        <taxon>Chloroflexota</taxon>
        <taxon>Ardenticatenia</taxon>
        <taxon>Candidatus Promineifilales</taxon>
        <taxon>Candidatus Promineifilaceae</taxon>
        <taxon>Candidatus Promineifilum</taxon>
    </lineage>
</organism>
<feature type="domain" description="DinB-like" evidence="1">
    <location>
        <begin position="11"/>
        <end position="143"/>
    </location>
</feature>
<dbReference type="InterPro" id="IPR034660">
    <property type="entry name" value="DinB/YfiT-like"/>
</dbReference>
<evidence type="ECO:0000313" key="3">
    <source>
        <dbReference type="Proteomes" id="UP000215027"/>
    </source>
</evidence>
<dbReference type="Gene3D" id="1.20.120.450">
    <property type="entry name" value="dinb family like domain"/>
    <property type="match status" value="1"/>
</dbReference>
<evidence type="ECO:0000259" key="1">
    <source>
        <dbReference type="Pfam" id="PF12867"/>
    </source>
</evidence>
<dbReference type="SUPFAM" id="SSF109854">
    <property type="entry name" value="DinB/YfiT-like putative metalloenzymes"/>
    <property type="match status" value="1"/>
</dbReference>
<dbReference type="KEGG" id="pbf:CFX0092_A0318"/>
<protein>
    <recommendedName>
        <fullName evidence="1">DinB-like domain-containing protein</fullName>
    </recommendedName>
</protein>
<proteinExistence type="predicted"/>
<evidence type="ECO:0000313" key="2">
    <source>
        <dbReference type="EMBL" id="CUS02199.2"/>
    </source>
</evidence>
<dbReference type="OrthoDB" id="156023at2"/>
<accession>A0A160SZP4</accession>
<dbReference type="RefSeq" id="WP_095041843.1">
    <property type="nucleotide sequence ID" value="NZ_LN890655.1"/>
</dbReference>
<keyword evidence="3" id="KW-1185">Reference proteome</keyword>
<dbReference type="EMBL" id="LN890655">
    <property type="protein sequence ID" value="CUS02199.2"/>
    <property type="molecule type" value="Genomic_DNA"/>
</dbReference>
<reference evidence="2" key="1">
    <citation type="submission" date="2016-01" db="EMBL/GenBank/DDBJ databases">
        <authorList>
            <person name="Mcilroy J.S."/>
            <person name="Karst M S."/>
            <person name="Albertsen M."/>
        </authorList>
    </citation>
    <scope>NUCLEOTIDE SEQUENCE</scope>
    <source>
        <strain evidence="2">Cfx-K</strain>
    </source>
</reference>
<sequence>MTQRAVLLQALASTPADIERLIRGLDESNAARQTDASAWSPGALIGHLLAVEHAYQGHIRRIIEENEPLLTAFPPPAEHQPGVSVATAAERFRQSREATLSILRGLSAGDWQRKAMHETRGRISLRTLVQRLVEHDIEHTNQLVEIRQTWRNSRAAAVISTTTEDGGRLP</sequence>
<gene>
    <name evidence="2" type="ORF">CFX0092_A0318</name>
</gene>
<dbReference type="Proteomes" id="UP000215027">
    <property type="component" value="Chromosome I"/>
</dbReference>